<dbReference type="KEGG" id="eus:EUTSA_v10002306mg"/>
<protein>
    <recommendedName>
        <fullName evidence="4">Retrotransposon gag domain-containing protein</fullName>
    </recommendedName>
</protein>
<keyword evidence="3" id="KW-1185">Reference proteome</keyword>
<accession>V4M1P8</accession>
<organism evidence="2 3">
    <name type="scientific">Eutrema salsugineum</name>
    <name type="common">Saltwater cress</name>
    <name type="synonym">Sisymbrium salsugineum</name>
    <dbReference type="NCBI Taxonomy" id="72664"/>
    <lineage>
        <taxon>Eukaryota</taxon>
        <taxon>Viridiplantae</taxon>
        <taxon>Streptophyta</taxon>
        <taxon>Embryophyta</taxon>
        <taxon>Tracheophyta</taxon>
        <taxon>Spermatophyta</taxon>
        <taxon>Magnoliopsida</taxon>
        <taxon>eudicotyledons</taxon>
        <taxon>Gunneridae</taxon>
        <taxon>Pentapetalae</taxon>
        <taxon>rosids</taxon>
        <taxon>malvids</taxon>
        <taxon>Brassicales</taxon>
        <taxon>Brassicaceae</taxon>
        <taxon>Eutremeae</taxon>
        <taxon>Eutrema</taxon>
    </lineage>
</organism>
<dbReference type="Proteomes" id="UP000030689">
    <property type="component" value="Unassembled WGS sequence"/>
</dbReference>
<dbReference type="EMBL" id="KI517398">
    <property type="protein sequence ID" value="ESQ50039.1"/>
    <property type="molecule type" value="Genomic_DNA"/>
</dbReference>
<evidence type="ECO:0000313" key="3">
    <source>
        <dbReference type="Proteomes" id="UP000030689"/>
    </source>
</evidence>
<gene>
    <name evidence="2" type="ORF">EUTSA_v10002306mg</name>
</gene>
<evidence type="ECO:0000256" key="1">
    <source>
        <dbReference type="SAM" id="MobiDB-lite"/>
    </source>
</evidence>
<dbReference type="Gramene" id="ESQ50039">
    <property type="protein sequence ID" value="ESQ50039"/>
    <property type="gene ID" value="EUTSA_v10002306mg"/>
</dbReference>
<reference evidence="2 3" key="1">
    <citation type="journal article" date="2013" name="Front. Plant Sci.">
        <title>The Reference Genome of the Halophytic Plant Eutrema salsugineum.</title>
        <authorList>
            <person name="Yang R."/>
            <person name="Jarvis D.E."/>
            <person name="Chen H."/>
            <person name="Beilstein M.A."/>
            <person name="Grimwood J."/>
            <person name="Jenkins J."/>
            <person name="Shu S."/>
            <person name="Prochnik S."/>
            <person name="Xin M."/>
            <person name="Ma C."/>
            <person name="Schmutz J."/>
            <person name="Wing R.A."/>
            <person name="Mitchell-Olds T."/>
            <person name="Schumaker K.S."/>
            <person name="Wang X."/>
        </authorList>
    </citation>
    <scope>NUCLEOTIDE SEQUENCE [LARGE SCALE GENOMIC DNA]</scope>
</reference>
<feature type="non-terminal residue" evidence="2">
    <location>
        <position position="152"/>
    </location>
</feature>
<feature type="compositionally biased region" description="Acidic residues" evidence="1">
    <location>
        <begin position="57"/>
        <end position="73"/>
    </location>
</feature>
<evidence type="ECO:0008006" key="4">
    <source>
        <dbReference type="Google" id="ProtNLM"/>
    </source>
</evidence>
<proteinExistence type="predicted"/>
<dbReference type="OMA" id="FHERLDQ"/>
<dbReference type="AlphaFoldDB" id="V4M1P8"/>
<evidence type="ECO:0000313" key="2">
    <source>
        <dbReference type="EMBL" id="ESQ50039.1"/>
    </source>
</evidence>
<sequence length="152" mass="17885">MGDNAAQLPDAMQQLLDDMRSLSDHLNLMEQRLPPQAPPNNNGNQPREQPRQQHDYGEEESDEDLPGLDEDQPPDPNQQQRRKNNHGLDQPQRPFAGKGNHEAYLDWKRRMDHIFDYYQYSEAKKVSLAVAQLTKNALTWWDREVSERRRLR</sequence>
<feature type="region of interest" description="Disordered" evidence="1">
    <location>
        <begin position="1"/>
        <end position="101"/>
    </location>
</feature>
<name>V4M1P8_EUTSA</name>